<gene>
    <name evidence="2" type="ORF">A3C81_00145</name>
</gene>
<name>A0A1F8FRV8_9BACT</name>
<accession>A0A1F8FRV8</accession>
<evidence type="ECO:0000313" key="3">
    <source>
        <dbReference type="Proteomes" id="UP000177796"/>
    </source>
</evidence>
<dbReference type="EMBL" id="MGJY01000024">
    <property type="protein sequence ID" value="OGN15924.1"/>
    <property type="molecule type" value="Genomic_DNA"/>
</dbReference>
<evidence type="ECO:0000313" key="2">
    <source>
        <dbReference type="EMBL" id="OGN15924.1"/>
    </source>
</evidence>
<organism evidence="2 3">
    <name type="scientific">Candidatus Yanofskybacteria bacterium RIFCSPHIGHO2_02_FULL_46_19</name>
    <dbReference type="NCBI Taxonomy" id="1802684"/>
    <lineage>
        <taxon>Bacteria</taxon>
        <taxon>Candidatus Yanofskyibacteriota</taxon>
    </lineage>
</organism>
<keyword evidence="1" id="KW-1133">Transmembrane helix</keyword>
<keyword evidence="1" id="KW-0472">Membrane</keyword>
<comment type="caution">
    <text evidence="2">The sequence shown here is derived from an EMBL/GenBank/DDBJ whole genome shotgun (WGS) entry which is preliminary data.</text>
</comment>
<proteinExistence type="predicted"/>
<dbReference type="AlphaFoldDB" id="A0A1F8FRV8"/>
<keyword evidence="1" id="KW-0812">Transmembrane</keyword>
<dbReference type="Proteomes" id="UP000177796">
    <property type="component" value="Unassembled WGS sequence"/>
</dbReference>
<feature type="transmembrane region" description="Helical" evidence="1">
    <location>
        <begin position="12"/>
        <end position="32"/>
    </location>
</feature>
<sequence>MSGYAHNSGFTILEFLIYMGIVSLILVTVTLMTTESILLGAKSDATVSLQQSARFAIGRIEEEIRNATNVNGAGSSFDVNPSVLSLATANPGTNPTIINVNNGTLQIKRGTGNAVPLISGAVRVVRLIFSSYSKPGTPGTIKIIMELAPIDPRQSPLTLEGSASLRQ</sequence>
<evidence type="ECO:0008006" key="4">
    <source>
        <dbReference type="Google" id="ProtNLM"/>
    </source>
</evidence>
<reference evidence="2 3" key="1">
    <citation type="journal article" date="2016" name="Nat. Commun.">
        <title>Thousands of microbial genomes shed light on interconnected biogeochemical processes in an aquifer system.</title>
        <authorList>
            <person name="Anantharaman K."/>
            <person name="Brown C.T."/>
            <person name="Hug L.A."/>
            <person name="Sharon I."/>
            <person name="Castelle C.J."/>
            <person name="Probst A.J."/>
            <person name="Thomas B.C."/>
            <person name="Singh A."/>
            <person name="Wilkins M.J."/>
            <person name="Karaoz U."/>
            <person name="Brodie E.L."/>
            <person name="Williams K.H."/>
            <person name="Hubbard S.S."/>
            <person name="Banfield J.F."/>
        </authorList>
    </citation>
    <scope>NUCLEOTIDE SEQUENCE [LARGE SCALE GENOMIC DNA]</scope>
</reference>
<protein>
    <recommendedName>
        <fullName evidence="4">General secretion pathway GspH domain-containing protein</fullName>
    </recommendedName>
</protein>
<evidence type="ECO:0000256" key="1">
    <source>
        <dbReference type="SAM" id="Phobius"/>
    </source>
</evidence>